<dbReference type="PANTHER" id="PTHR46111:SF2">
    <property type="entry name" value="SAM-DEPENDENT METHYLTRANSFERASE"/>
    <property type="match status" value="1"/>
</dbReference>
<dbReference type="InterPro" id="IPR008189">
    <property type="entry name" value="rRNA_ssu_MeTfrase_I"/>
</dbReference>
<reference evidence="1" key="1">
    <citation type="submission" date="2022-06" db="EMBL/GenBank/DDBJ databases">
        <title>New Polynucleobacter species.</title>
        <authorList>
            <person name="Hahn M.W."/>
        </authorList>
    </citation>
    <scope>NUCLEOTIDE SEQUENCE</scope>
    <source>
        <strain evidence="1">UK-FUSCHL-C3</strain>
    </source>
</reference>
<dbReference type="GO" id="GO:0032259">
    <property type="term" value="P:methylation"/>
    <property type="evidence" value="ECO:0007669"/>
    <property type="project" value="UniProtKB-KW"/>
</dbReference>
<dbReference type="Gene3D" id="3.30.950.10">
    <property type="entry name" value="Methyltransferase, Cobalt-precorrin-4 Transmethylase, Domain 2"/>
    <property type="match status" value="1"/>
</dbReference>
<proteinExistence type="predicted"/>
<sequence length="261" mass="28967">MSKSSNTSVLGCLYLVPNTLGEEDRVTQLSRVIPPDALCQMASLKNWIVEDAKTARALLNAVNQITPLSHPLQSMQMNEWRGPQSKNKTGLKPHELLKPLIQGEDVGLMSEAGVPGVADPGAEIINMAHHLGARVKPLVGPSSILLGLMASGLNGQCFSFHGYLPVDVVERSKKIKQLEHRSKQNHETQLWIETPYRNTAMLETCLATLLPQTQLCLAIDLSLETEWIWTAPINEWQKRFTNQSSMNDVLKNRPAIFLMLA</sequence>
<dbReference type="Gene3D" id="3.40.1010.10">
    <property type="entry name" value="Cobalt-precorrin-4 Transmethylase, Domain 1"/>
    <property type="match status" value="1"/>
</dbReference>
<dbReference type="AlphaFoldDB" id="A0AAU8A387"/>
<dbReference type="EMBL" id="CP099959">
    <property type="protein sequence ID" value="XCC58163.1"/>
    <property type="molecule type" value="Genomic_DNA"/>
</dbReference>
<name>A0AAU8A387_9BURK</name>
<gene>
    <name evidence="1" type="ORF">NKE59_02410</name>
</gene>
<evidence type="ECO:0000313" key="1">
    <source>
        <dbReference type="EMBL" id="XCC58163.1"/>
    </source>
</evidence>
<dbReference type="CDD" id="cd11649">
    <property type="entry name" value="RsmI_like"/>
    <property type="match status" value="1"/>
</dbReference>
<dbReference type="SUPFAM" id="SSF53790">
    <property type="entry name" value="Tetrapyrrole methylase"/>
    <property type="match status" value="1"/>
</dbReference>
<dbReference type="InterPro" id="IPR014776">
    <property type="entry name" value="4pyrrole_Mease_sub2"/>
</dbReference>
<keyword evidence="1" id="KW-0808">Transferase</keyword>
<organism evidence="1">
    <name type="scientific">Polynucleobacter sp. UK-FUSCHL-C3</name>
    <dbReference type="NCBI Taxonomy" id="2955208"/>
    <lineage>
        <taxon>Bacteria</taxon>
        <taxon>Pseudomonadati</taxon>
        <taxon>Pseudomonadota</taxon>
        <taxon>Betaproteobacteria</taxon>
        <taxon>Burkholderiales</taxon>
        <taxon>Burkholderiaceae</taxon>
        <taxon>Polynucleobacter</taxon>
    </lineage>
</organism>
<dbReference type="PANTHER" id="PTHR46111">
    <property type="entry name" value="RIBOSOMAL RNA SMALL SUBUNIT METHYLTRANSFERASE I"/>
    <property type="match status" value="1"/>
</dbReference>
<keyword evidence="1" id="KW-0489">Methyltransferase</keyword>
<dbReference type="GO" id="GO:0008168">
    <property type="term" value="F:methyltransferase activity"/>
    <property type="evidence" value="ECO:0007669"/>
    <property type="project" value="UniProtKB-KW"/>
</dbReference>
<protein>
    <submittedName>
        <fullName evidence="1">SAM-dependent methyltransferase</fullName>
    </submittedName>
</protein>
<accession>A0AAU8A387</accession>
<dbReference type="PIRSF" id="PIRSF005917">
    <property type="entry name" value="MTase_YraL"/>
    <property type="match status" value="1"/>
</dbReference>
<dbReference type="InterPro" id="IPR014777">
    <property type="entry name" value="4pyrrole_Mease_sub1"/>
</dbReference>
<dbReference type="RefSeq" id="WP_353439332.1">
    <property type="nucleotide sequence ID" value="NZ_CP099959.1"/>
</dbReference>
<dbReference type="InterPro" id="IPR035996">
    <property type="entry name" value="4pyrrol_Methylase_sf"/>
</dbReference>